<dbReference type="Pfam" id="PF07745">
    <property type="entry name" value="Glyco_hydro_53"/>
    <property type="match status" value="1"/>
</dbReference>
<dbReference type="AlphaFoldDB" id="A0A0G2HI77"/>
<comment type="catalytic activity">
    <reaction evidence="1 7">
        <text>The enzyme specifically hydrolyzes (1-&gt;4)-beta-D-galactosidic linkages in type I arabinogalactans.</text>
        <dbReference type="EC" id="3.2.1.89"/>
    </reaction>
</comment>
<keyword evidence="5 7" id="KW-0326">Glycosidase</keyword>
<comment type="similarity">
    <text evidence="2 7">Belongs to the glycosyl hydrolase 53 family.</text>
</comment>
<keyword evidence="4 7" id="KW-0378">Hydrolase</keyword>
<dbReference type="OrthoDB" id="110914at2759"/>
<dbReference type="STRING" id="1214573.A0A0G2HI77"/>
<evidence type="ECO:0000256" key="2">
    <source>
        <dbReference type="ARBA" id="ARBA00010687"/>
    </source>
</evidence>
<evidence type="ECO:0000256" key="6">
    <source>
        <dbReference type="ARBA" id="ARBA00068680"/>
    </source>
</evidence>
<comment type="caution">
    <text evidence="8">The sequence shown here is derived from an EMBL/GenBank/DDBJ whole genome shotgun (WGS) entry which is preliminary data.</text>
</comment>
<name>A0A0G2HI77_9PEZI</name>
<reference evidence="8 9" key="1">
    <citation type="submission" date="2015-05" db="EMBL/GenBank/DDBJ databases">
        <title>Distinctive expansion of gene families associated with plant cell wall degradation and secondary metabolism in the genomes of grapevine trunk pathogens.</title>
        <authorList>
            <person name="Lawrence D.P."/>
            <person name="Travadon R."/>
            <person name="Rolshausen P.E."/>
            <person name="Baumgartner K."/>
        </authorList>
    </citation>
    <scope>NUCLEOTIDE SEQUENCE [LARGE SCALE GENOMIC DNA]</scope>
    <source>
        <strain evidence="8">DA912</strain>
    </source>
</reference>
<reference evidence="8 9" key="2">
    <citation type="submission" date="2015-05" db="EMBL/GenBank/DDBJ databases">
        <authorList>
            <person name="Morales-Cruz A."/>
            <person name="Amrine K.C."/>
            <person name="Cantu D."/>
        </authorList>
    </citation>
    <scope>NUCLEOTIDE SEQUENCE [LARGE SCALE GENOMIC DNA]</scope>
    <source>
        <strain evidence="8">DA912</strain>
    </source>
</reference>
<dbReference type="SUPFAM" id="SSF51445">
    <property type="entry name" value="(Trans)glycosidases"/>
    <property type="match status" value="1"/>
</dbReference>
<dbReference type="EC" id="3.2.1.89" evidence="3 7"/>
<dbReference type="Gene3D" id="3.20.20.80">
    <property type="entry name" value="Glycosidases"/>
    <property type="match status" value="1"/>
</dbReference>
<feature type="chain" id="PRO_5005117738" description="Arabinogalactan endo-beta-1,4-galactanase" evidence="7">
    <location>
        <begin position="22"/>
        <end position="355"/>
    </location>
</feature>
<evidence type="ECO:0000313" key="8">
    <source>
        <dbReference type="EMBL" id="KKY34758.1"/>
    </source>
</evidence>
<dbReference type="GO" id="GO:0015926">
    <property type="term" value="F:glucosidase activity"/>
    <property type="evidence" value="ECO:0007669"/>
    <property type="project" value="InterPro"/>
</dbReference>
<proteinExistence type="inferred from homology"/>
<dbReference type="InterPro" id="IPR017853">
    <property type="entry name" value="GH"/>
</dbReference>
<dbReference type="FunFam" id="3.20.20.80:FF:000077">
    <property type="entry name" value="Arabinogalactan endo-beta-1,4-galactanase"/>
    <property type="match status" value="1"/>
</dbReference>
<dbReference type="GO" id="GO:0016998">
    <property type="term" value="P:cell wall macromolecule catabolic process"/>
    <property type="evidence" value="ECO:0007669"/>
    <property type="project" value="UniProtKB-ARBA"/>
</dbReference>
<gene>
    <name evidence="8" type="ORF">UCDDA912_g05260</name>
</gene>
<evidence type="ECO:0000256" key="1">
    <source>
        <dbReference type="ARBA" id="ARBA00001695"/>
    </source>
</evidence>
<dbReference type="GO" id="GO:0045490">
    <property type="term" value="P:pectin catabolic process"/>
    <property type="evidence" value="ECO:0007669"/>
    <property type="project" value="TreeGrafter"/>
</dbReference>
<accession>A0A0G2HI77</accession>
<evidence type="ECO:0000256" key="4">
    <source>
        <dbReference type="ARBA" id="ARBA00022801"/>
    </source>
</evidence>
<dbReference type="PANTHER" id="PTHR34983:SF1">
    <property type="entry name" value="ARABINOGALACTAN ENDO-BETA-1,4-GALACTANASE A"/>
    <property type="match status" value="1"/>
</dbReference>
<dbReference type="EMBL" id="LCUC01000188">
    <property type="protein sequence ID" value="KKY34758.1"/>
    <property type="molecule type" value="Genomic_DNA"/>
</dbReference>
<protein>
    <recommendedName>
        <fullName evidence="6 7">Arabinogalactan endo-beta-1,4-galactanase</fullName>
        <ecNumber evidence="3 7">3.2.1.89</ecNumber>
    </recommendedName>
</protein>
<keyword evidence="7" id="KW-0732">Signal</keyword>
<evidence type="ECO:0000256" key="3">
    <source>
        <dbReference type="ARBA" id="ARBA00012556"/>
    </source>
</evidence>
<evidence type="ECO:0000256" key="5">
    <source>
        <dbReference type="ARBA" id="ARBA00023295"/>
    </source>
</evidence>
<dbReference type="GO" id="GO:0031218">
    <property type="term" value="F:arabinogalactan endo-1,4-beta-galactosidase activity"/>
    <property type="evidence" value="ECO:0007669"/>
    <property type="project" value="UniProtKB-EC"/>
</dbReference>
<evidence type="ECO:0000313" key="9">
    <source>
        <dbReference type="Proteomes" id="UP000034680"/>
    </source>
</evidence>
<organism evidence="8 9">
    <name type="scientific">Diaporthe ampelina</name>
    <dbReference type="NCBI Taxonomy" id="1214573"/>
    <lineage>
        <taxon>Eukaryota</taxon>
        <taxon>Fungi</taxon>
        <taxon>Dikarya</taxon>
        <taxon>Ascomycota</taxon>
        <taxon>Pezizomycotina</taxon>
        <taxon>Sordariomycetes</taxon>
        <taxon>Sordariomycetidae</taxon>
        <taxon>Diaporthales</taxon>
        <taxon>Diaporthaceae</taxon>
        <taxon>Diaporthe</taxon>
    </lineage>
</organism>
<dbReference type="InterPro" id="IPR011683">
    <property type="entry name" value="Glyco_hydro_53"/>
</dbReference>
<dbReference type="GO" id="GO:0030247">
    <property type="term" value="F:polysaccharide binding"/>
    <property type="evidence" value="ECO:0007669"/>
    <property type="project" value="UniProtKB-ARBA"/>
</dbReference>
<feature type="signal peptide" evidence="7">
    <location>
        <begin position="1"/>
        <end position="21"/>
    </location>
</feature>
<keyword evidence="9" id="KW-1185">Reference proteome</keyword>
<sequence>MMVSKVASWFSLLLAPCLVLGDTLTYKGADISSLLMLEAQGKTYKTTGGVTTPLEKLLSASGVNSVRQRFWVNPKDGNHNLDYNLKLSKRAKAAGLSLYLDLHFSDTWADPSHQDAPAAWDDSSIKTLTDTVYKYTLQVSNAYASAGLSPAIVSIGNEIRTGLLWPLGGTSSWYNIAALLHSAAWGIKDSNLSPKPRIMIHLDNGWDAATQTWWYKTVLGEGPLTTSDFDMIGVSYYPFYNAQATLANLKNSLGQLASAYGKQIVVAETNWPVSCPNPKYGFPADAAKIPRSEAGQSTWLKSVAEVVRGVKGGVGVYYWEPAWIGNAGLGSSCADNLMVDGSGKARSGIAALGSM</sequence>
<evidence type="ECO:0000256" key="7">
    <source>
        <dbReference type="RuleBase" id="RU361192"/>
    </source>
</evidence>
<dbReference type="PANTHER" id="PTHR34983">
    <property type="entry name" value="ARABINOGALACTAN ENDO-BETA-1,4-GALACTANASE A"/>
    <property type="match status" value="1"/>
</dbReference>
<dbReference type="Proteomes" id="UP000034680">
    <property type="component" value="Unassembled WGS sequence"/>
</dbReference>